<organism evidence="1">
    <name type="scientific">Siphoviridae sp. ctfrT39</name>
    <dbReference type="NCBI Taxonomy" id="2825598"/>
    <lineage>
        <taxon>Viruses</taxon>
        <taxon>Duplodnaviria</taxon>
        <taxon>Heunggongvirae</taxon>
        <taxon>Uroviricota</taxon>
        <taxon>Caudoviricetes</taxon>
    </lineage>
</organism>
<reference evidence="1" key="1">
    <citation type="journal article" date="2021" name="Proc. Natl. Acad. Sci. U.S.A.">
        <title>A Catalog of Tens of Thousands of Viruses from Human Metagenomes Reveals Hidden Associations with Chronic Diseases.</title>
        <authorList>
            <person name="Tisza M.J."/>
            <person name="Buck C.B."/>
        </authorList>
    </citation>
    <scope>NUCLEOTIDE SEQUENCE</scope>
    <source>
        <strain evidence="1">CtfrT39</strain>
    </source>
</reference>
<protein>
    <submittedName>
        <fullName evidence="1">Uncharacterized protein</fullName>
    </submittedName>
</protein>
<sequence length="55" mass="6514">MGFLVSKAYLGLIFRRNYYLYIKFSVYFFFSLKSKSPNPKLEVSSINGYAVNFRQ</sequence>
<proteinExistence type="predicted"/>
<name>A0A8S5UQ95_9CAUD</name>
<evidence type="ECO:0000313" key="1">
    <source>
        <dbReference type="EMBL" id="DAF96645.1"/>
    </source>
</evidence>
<dbReference type="EMBL" id="BK016120">
    <property type="protein sequence ID" value="DAF96645.1"/>
    <property type="molecule type" value="Genomic_DNA"/>
</dbReference>
<accession>A0A8S5UQ95</accession>